<feature type="domain" description="HTH tetR-type" evidence="3">
    <location>
        <begin position="4"/>
        <end position="64"/>
    </location>
</feature>
<dbReference type="EMBL" id="DRUY01000169">
    <property type="protein sequence ID" value="HHI65889.1"/>
    <property type="molecule type" value="Genomic_DNA"/>
</dbReference>
<evidence type="ECO:0000256" key="1">
    <source>
        <dbReference type="ARBA" id="ARBA00023125"/>
    </source>
</evidence>
<evidence type="ECO:0000313" key="4">
    <source>
        <dbReference type="EMBL" id="HHI65889.1"/>
    </source>
</evidence>
<dbReference type="PRINTS" id="PR00455">
    <property type="entry name" value="HTHTETR"/>
</dbReference>
<dbReference type="InterPro" id="IPR001647">
    <property type="entry name" value="HTH_TetR"/>
</dbReference>
<dbReference type="AlphaFoldDB" id="A0A7C5PBP1"/>
<proteinExistence type="predicted"/>
<dbReference type="PANTHER" id="PTHR30328">
    <property type="entry name" value="TRANSCRIPTIONAL REPRESSOR"/>
    <property type="match status" value="1"/>
</dbReference>
<dbReference type="PANTHER" id="PTHR30328:SF54">
    <property type="entry name" value="HTH-TYPE TRANSCRIPTIONAL REPRESSOR SCO4008"/>
    <property type="match status" value="1"/>
</dbReference>
<evidence type="ECO:0000259" key="3">
    <source>
        <dbReference type="PROSITE" id="PS50977"/>
    </source>
</evidence>
<dbReference type="Pfam" id="PF00440">
    <property type="entry name" value="TetR_N"/>
    <property type="match status" value="1"/>
</dbReference>
<gene>
    <name evidence="4" type="ORF">ENL70_05015</name>
</gene>
<organism evidence="4">
    <name type="scientific">Thermodesulfobium narugense</name>
    <dbReference type="NCBI Taxonomy" id="184064"/>
    <lineage>
        <taxon>Bacteria</taxon>
        <taxon>Pseudomonadati</taxon>
        <taxon>Thermodesulfobiota</taxon>
        <taxon>Thermodesulfobiia</taxon>
        <taxon>Thermodesulfobiales</taxon>
        <taxon>Thermodesulfobiaceae</taxon>
        <taxon>Thermodesulfobium</taxon>
    </lineage>
</organism>
<protein>
    <submittedName>
        <fullName evidence="4">TetR/AcrR family transcriptional regulator</fullName>
    </submittedName>
</protein>
<dbReference type="PROSITE" id="PS50977">
    <property type="entry name" value="HTH_TETR_2"/>
    <property type="match status" value="1"/>
</dbReference>
<dbReference type="SUPFAM" id="SSF46689">
    <property type="entry name" value="Homeodomain-like"/>
    <property type="match status" value="1"/>
</dbReference>
<dbReference type="Gene3D" id="1.10.10.60">
    <property type="entry name" value="Homeodomain-like"/>
    <property type="match status" value="1"/>
</dbReference>
<dbReference type="InterPro" id="IPR050109">
    <property type="entry name" value="HTH-type_TetR-like_transc_reg"/>
</dbReference>
<evidence type="ECO:0000256" key="2">
    <source>
        <dbReference type="PROSITE-ProRule" id="PRU00335"/>
    </source>
</evidence>
<feature type="DNA-binding region" description="H-T-H motif" evidence="2">
    <location>
        <begin position="27"/>
        <end position="46"/>
    </location>
</feature>
<sequence>MESMSIEDRILKVALEHFSQKGYAQVRVSDIAQEANIGKGTIYLYFNSKRDLFYLTIEYAFRKLAEILWSDKDFSSILSLRTFVYDYFENWELASKLGSLVLDGLSLGDRTFYSELRKMRDKYIIENLDKIVEKLIKANIIKEANQRIISLFIWGNLVFFTTLVLKGEEIKLDKKEIWQMIFSGITSGLIK</sequence>
<reference evidence="4" key="1">
    <citation type="journal article" date="2020" name="mSystems">
        <title>Genome- and Community-Level Interaction Insights into Carbon Utilization and Element Cycling Functions of Hydrothermarchaeota in Hydrothermal Sediment.</title>
        <authorList>
            <person name="Zhou Z."/>
            <person name="Liu Y."/>
            <person name="Xu W."/>
            <person name="Pan J."/>
            <person name="Luo Z.H."/>
            <person name="Li M."/>
        </authorList>
    </citation>
    <scope>NUCLEOTIDE SEQUENCE [LARGE SCALE GENOMIC DNA]</scope>
    <source>
        <strain evidence="4">SpSt-1019</strain>
    </source>
</reference>
<dbReference type="InterPro" id="IPR009057">
    <property type="entry name" value="Homeodomain-like_sf"/>
</dbReference>
<keyword evidence="1 2" id="KW-0238">DNA-binding</keyword>
<comment type="caution">
    <text evidence="4">The sequence shown here is derived from an EMBL/GenBank/DDBJ whole genome shotgun (WGS) entry which is preliminary data.</text>
</comment>
<accession>A0A7C5PBP1</accession>
<dbReference type="Gene3D" id="1.10.357.10">
    <property type="entry name" value="Tetracycline Repressor, domain 2"/>
    <property type="match status" value="1"/>
</dbReference>
<name>A0A7C5PBP1_9BACT</name>
<dbReference type="GO" id="GO:0003677">
    <property type="term" value="F:DNA binding"/>
    <property type="evidence" value="ECO:0007669"/>
    <property type="project" value="UniProtKB-UniRule"/>
</dbReference>